<dbReference type="RefSeq" id="WP_036683471.1">
    <property type="nucleotide sequence ID" value="NZ_CP009428.1"/>
</dbReference>
<comment type="caution">
    <text evidence="2">The sequence shown here is derived from an EMBL/GenBank/DDBJ whole genome shotgun (WGS) entry which is preliminary data.</text>
</comment>
<dbReference type="AlphaFoldDB" id="A0A1R0WWK3"/>
<dbReference type="KEGG" id="pod:PODO_11350"/>
<feature type="transmembrane region" description="Helical" evidence="1">
    <location>
        <begin position="12"/>
        <end position="31"/>
    </location>
</feature>
<evidence type="ECO:0000313" key="2">
    <source>
        <dbReference type="EMBL" id="OMD22935.1"/>
    </source>
</evidence>
<keyword evidence="1" id="KW-1133">Transmembrane helix</keyword>
<keyword evidence="1" id="KW-0812">Transmembrane</keyword>
<keyword evidence="1" id="KW-0472">Membrane</keyword>
<organism evidence="2 3">
    <name type="scientific">Paenibacillus odorifer</name>
    <dbReference type="NCBI Taxonomy" id="189426"/>
    <lineage>
        <taxon>Bacteria</taxon>
        <taxon>Bacillati</taxon>
        <taxon>Bacillota</taxon>
        <taxon>Bacilli</taxon>
        <taxon>Bacillales</taxon>
        <taxon>Paenibacillaceae</taxon>
        <taxon>Paenibacillus</taxon>
    </lineage>
</organism>
<dbReference type="Proteomes" id="UP000187465">
    <property type="component" value="Unassembled WGS sequence"/>
</dbReference>
<dbReference type="EMBL" id="MKQP01000061">
    <property type="protein sequence ID" value="OMD22935.1"/>
    <property type="molecule type" value="Genomic_DNA"/>
</dbReference>
<name>A0A1R0WWK3_9BACL</name>
<proteinExistence type="predicted"/>
<gene>
    <name evidence="2" type="ORF">BJP51_31040</name>
</gene>
<protein>
    <submittedName>
        <fullName evidence="2">Uncharacterized protein</fullName>
    </submittedName>
</protein>
<sequence length="174" mass="20025">MRKKPFKRGWSFIIIFITVGLSYGIYHIYLYNAPKQNHYSRVSSTNLEQESLGGIQLLQSLDSIAREPKPNNDIERYQYYDLGHETTIATARGDDKIILISVYSDHTMSTARDIHVGASADEVIKAYGTSYYKRGEQGAEIIGYVDKINHRSIEFWLQDQKVDMIRYCVDSVVM</sequence>
<evidence type="ECO:0000256" key="1">
    <source>
        <dbReference type="SAM" id="Phobius"/>
    </source>
</evidence>
<accession>A0A1R0WWK3</accession>
<dbReference type="GeneID" id="31570807"/>
<evidence type="ECO:0000313" key="3">
    <source>
        <dbReference type="Proteomes" id="UP000187465"/>
    </source>
</evidence>
<reference evidence="2 3" key="1">
    <citation type="submission" date="2016-10" db="EMBL/GenBank/DDBJ databases">
        <title>Paenibacillus species isolates.</title>
        <authorList>
            <person name="Beno S.M."/>
        </authorList>
    </citation>
    <scope>NUCLEOTIDE SEQUENCE [LARGE SCALE GENOMIC DNA]</scope>
    <source>
        <strain evidence="2 3">FSL H7-0604</strain>
    </source>
</reference>